<comment type="caution">
    <text evidence="2">The sequence shown here is derived from an EMBL/GenBank/DDBJ whole genome shotgun (WGS) entry which is preliminary data.</text>
</comment>
<reference evidence="2" key="1">
    <citation type="submission" date="2022-10" db="EMBL/GenBank/DDBJ databases">
        <title>Tapping the CABI collections for fungal endophytes: first genome assemblies for Collariella, Neodidymelliopsis, Ascochyta clinopodiicola, Didymella pomorum, Didymosphaeria variabile, Neocosmospora piperis and Neocucurbitaria cava.</title>
        <authorList>
            <person name="Hill R."/>
        </authorList>
    </citation>
    <scope>NUCLEOTIDE SEQUENCE</scope>
    <source>
        <strain evidence="2">IMI 355091</strain>
    </source>
</reference>
<organism evidence="2 3">
    <name type="scientific">Didymella pomorum</name>
    <dbReference type="NCBI Taxonomy" id="749634"/>
    <lineage>
        <taxon>Eukaryota</taxon>
        <taxon>Fungi</taxon>
        <taxon>Dikarya</taxon>
        <taxon>Ascomycota</taxon>
        <taxon>Pezizomycotina</taxon>
        <taxon>Dothideomycetes</taxon>
        <taxon>Pleosporomycetidae</taxon>
        <taxon>Pleosporales</taxon>
        <taxon>Pleosporineae</taxon>
        <taxon>Didymellaceae</taxon>
        <taxon>Didymella</taxon>
    </lineage>
</organism>
<accession>A0A9W9D773</accession>
<dbReference type="AlphaFoldDB" id="A0A9W9D773"/>
<evidence type="ECO:0000313" key="2">
    <source>
        <dbReference type="EMBL" id="KAJ4403230.1"/>
    </source>
</evidence>
<keyword evidence="3" id="KW-1185">Reference proteome</keyword>
<sequence length="86" mass="9243">MEAKTKNGKLAPFSEAEKQMSKQVKANDKATSASSSPKQTTRASQPSAHPLREFSGPNVDKLPTADELDEFTAISQGLFGSTTSHY</sequence>
<gene>
    <name evidence="2" type="ORF">N0V91_006633</name>
</gene>
<dbReference type="Proteomes" id="UP001140510">
    <property type="component" value="Unassembled WGS sequence"/>
</dbReference>
<feature type="compositionally biased region" description="Basic and acidic residues" evidence="1">
    <location>
        <begin position="15"/>
        <end position="28"/>
    </location>
</feature>
<feature type="compositionally biased region" description="Polar residues" evidence="1">
    <location>
        <begin position="29"/>
        <end position="47"/>
    </location>
</feature>
<dbReference type="EMBL" id="JAPEVA010000053">
    <property type="protein sequence ID" value="KAJ4403230.1"/>
    <property type="molecule type" value="Genomic_DNA"/>
</dbReference>
<evidence type="ECO:0000256" key="1">
    <source>
        <dbReference type="SAM" id="MobiDB-lite"/>
    </source>
</evidence>
<proteinExistence type="predicted"/>
<name>A0A9W9D773_9PLEO</name>
<feature type="region of interest" description="Disordered" evidence="1">
    <location>
        <begin position="1"/>
        <end position="67"/>
    </location>
</feature>
<protein>
    <submittedName>
        <fullName evidence="2">Uncharacterized protein</fullName>
    </submittedName>
</protein>
<evidence type="ECO:0000313" key="3">
    <source>
        <dbReference type="Proteomes" id="UP001140510"/>
    </source>
</evidence>